<name>A0A7W6QCS6_9HYPH</name>
<comment type="caution">
    <text evidence="2">The sequence shown here is derived from an EMBL/GenBank/DDBJ whole genome shotgun (WGS) entry which is preliminary data.</text>
</comment>
<dbReference type="AlphaFoldDB" id="A0A7W6QCS6"/>
<accession>A0A7W6QCS6</accession>
<evidence type="ECO:0000256" key="1">
    <source>
        <dbReference type="SAM" id="Phobius"/>
    </source>
</evidence>
<keyword evidence="1" id="KW-0472">Membrane</keyword>
<organism evidence="2 3">
    <name type="scientific">Rhizobium aethiopicum</name>
    <dbReference type="NCBI Taxonomy" id="1138170"/>
    <lineage>
        <taxon>Bacteria</taxon>
        <taxon>Pseudomonadati</taxon>
        <taxon>Pseudomonadota</taxon>
        <taxon>Alphaproteobacteria</taxon>
        <taxon>Hyphomicrobiales</taxon>
        <taxon>Rhizobiaceae</taxon>
        <taxon>Rhizobium/Agrobacterium group</taxon>
        <taxon>Rhizobium</taxon>
    </lineage>
</organism>
<reference evidence="2 3" key="1">
    <citation type="submission" date="2020-08" db="EMBL/GenBank/DDBJ databases">
        <title>Genomic Encyclopedia of Type Strains, Phase IV (KMG-V): Genome sequencing to study the core and pangenomes of soil and plant-associated prokaryotes.</title>
        <authorList>
            <person name="Whitman W."/>
        </authorList>
    </citation>
    <scope>NUCLEOTIDE SEQUENCE [LARGE SCALE GENOMIC DNA]</scope>
    <source>
        <strain evidence="2 3">SEMIA 4074</strain>
    </source>
</reference>
<keyword evidence="3" id="KW-1185">Reference proteome</keyword>
<proteinExistence type="predicted"/>
<dbReference type="EMBL" id="JACIFV010000027">
    <property type="protein sequence ID" value="MBB4195196.1"/>
    <property type="molecule type" value="Genomic_DNA"/>
</dbReference>
<feature type="transmembrane region" description="Helical" evidence="1">
    <location>
        <begin position="36"/>
        <end position="59"/>
    </location>
</feature>
<evidence type="ECO:0000313" key="2">
    <source>
        <dbReference type="EMBL" id="MBB4195196.1"/>
    </source>
</evidence>
<gene>
    <name evidence="2" type="ORF">GGD53_005386</name>
</gene>
<protein>
    <submittedName>
        <fullName evidence="2">Uncharacterized protein</fullName>
    </submittedName>
</protein>
<keyword evidence="1" id="KW-0812">Transmembrane</keyword>
<dbReference type="RefSeq" id="WP_184459674.1">
    <property type="nucleotide sequence ID" value="NZ_JACIFV010000027.1"/>
</dbReference>
<dbReference type="Proteomes" id="UP000524492">
    <property type="component" value="Unassembled WGS sequence"/>
</dbReference>
<feature type="transmembrane region" description="Helical" evidence="1">
    <location>
        <begin position="12"/>
        <end position="30"/>
    </location>
</feature>
<keyword evidence="1" id="KW-1133">Transmembrane helix</keyword>
<evidence type="ECO:0000313" key="3">
    <source>
        <dbReference type="Proteomes" id="UP000524492"/>
    </source>
</evidence>
<sequence length="73" mass="7913">MSLNNWARQVHRWLSIAFTLAVIVNIIVMVQEKSAVWIGLLALLPLGLLLVTSLTLFVLPYAAKRRGAGGIGG</sequence>